<dbReference type="InterPro" id="IPR039910">
    <property type="entry name" value="D15-like"/>
</dbReference>
<gene>
    <name evidence="2" type="primary">LOC100820500</name>
    <name evidence="1" type="ORF">GLYMA_10G034900</name>
</gene>
<evidence type="ECO:0008006" key="4">
    <source>
        <dbReference type="Google" id="ProtNLM"/>
    </source>
</evidence>
<evidence type="ECO:0000313" key="2">
    <source>
        <dbReference type="EnsemblPlants" id="KRH32154"/>
    </source>
</evidence>
<dbReference type="Proteomes" id="UP000008827">
    <property type="component" value="Chromosome 10"/>
</dbReference>
<reference evidence="1" key="3">
    <citation type="submission" date="2018-07" db="EMBL/GenBank/DDBJ databases">
        <title>WGS assembly of Glycine max.</title>
        <authorList>
            <person name="Schmutz J."/>
            <person name="Cannon S."/>
            <person name="Schlueter J."/>
            <person name="Ma J."/>
            <person name="Mitros T."/>
            <person name="Nelson W."/>
            <person name="Hyten D."/>
            <person name="Song Q."/>
            <person name="Thelen J."/>
            <person name="Cheng J."/>
            <person name="Xu D."/>
            <person name="Hellsten U."/>
            <person name="May G."/>
            <person name="Yu Y."/>
            <person name="Sakurai T."/>
            <person name="Umezawa T."/>
            <person name="Bhattacharyya M."/>
            <person name="Sandhu D."/>
            <person name="Valliyodan B."/>
            <person name="Lindquist E."/>
            <person name="Peto M."/>
            <person name="Grant D."/>
            <person name="Shu S."/>
            <person name="Goodstein D."/>
            <person name="Barry K."/>
            <person name="Futrell-Griggs M."/>
            <person name="Abernathy B."/>
            <person name="Du J."/>
            <person name="Tian Z."/>
            <person name="Zhu L."/>
            <person name="Gill N."/>
            <person name="Joshi T."/>
            <person name="Libault M."/>
            <person name="Sethuraman A."/>
            <person name="Zhang X."/>
            <person name="Shinozaki K."/>
            <person name="Nguyen H."/>
            <person name="Wing R."/>
            <person name="Cregan P."/>
            <person name="Specht J."/>
            <person name="Grimwood J."/>
            <person name="Rokhsar D."/>
            <person name="Stacey G."/>
            <person name="Shoemaker R."/>
            <person name="Jackson S."/>
        </authorList>
    </citation>
    <scope>NUCLEOTIDE SEQUENCE</scope>
    <source>
        <tissue evidence="1">Callus</tissue>
    </source>
</reference>
<organism evidence="2">
    <name type="scientific">Glycine max</name>
    <name type="common">Soybean</name>
    <name type="synonym">Glycine hispida</name>
    <dbReference type="NCBI Taxonomy" id="3847"/>
    <lineage>
        <taxon>Eukaryota</taxon>
        <taxon>Viridiplantae</taxon>
        <taxon>Streptophyta</taxon>
        <taxon>Embryophyta</taxon>
        <taxon>Tracheophyta</taxon>
        <taxon>Spermatophyta</taxon>
        <taxon>Magnoliopsida</taxon>
        <taxon>eudicotyledons</taxon>
        <taxon>Gunneridae</taxon>
        <taxon>Pentapetalae</taxon>
        <taxon>rosids</taxon>
        <taxon>fabids</taxon>
        <taxon>Fabales</taxon>
        <taxon>Fabaceae</taxon>
        <taxon>Papilionoideae</taxon>
        <taxon>50 kb inversion clade</taxon>
        <taxon>NPAAA clade</taxon>
        <taxon>indigoferoid/millettioid clade</taxon>
        <taxon>Phaseoleae</taxon>
        <taxon>Glycine</taxon>
        <taxon>Glycine subgen. Soja</taxon>
    </lineage>
</organism>
<dbReference type="EMBL" id="CM000843">
    <property type="protein sequence ID" value="KRH32154.1"/>
    <property type="molecule type" value="Genomic_DNA"/>
</dbReference>
<evidence type="ECO:0000313" key="1">
    <source>
        <dbReference type="EMBL" id="KRH32154.1"/>
    </source>
</evidence>
<dbReference type="PANTHER" id="PTHR12815">
    <property type="entry name" value="SORTING AND ASSEMBLY MACHINERY SAMM50 PROTEIN FAMILY MEMBER"/>
    <property type="match status" value="1"/>
</dbReference>
<dbReference type="AlphaFoldDB" id="K7LH86"/>
<name>K7LH86_SOYBN</name>
<proteinExistence type="predicted"/>
<protein>
    <recommendedName>
        <fullName evidence="4">Bacterial surface antigen (D15) domain-containing protein</fullName>
    </recommendedName>
</protein>
<dbReference type="HOGENOM" id="CLU_1095861_0_0_1"/>
<reference evidence="2" key="2">
    <citation type="submission" date="2018-02" db="UniProtKB">
        <authorList>
            <consortium name="EnsemblPlants"/>
        </authorList>
    </citation>
    <scope>IDENTIFICATION</scope>
    <source>
        <strain evidence="2">Williams 82</strain>
    </source>
</reference>
<reference evidence="1 2" key="1">
    <citation type="journal article" date="2010" name="Nature">
        <title>Genome sequence of the palaeopolyploid soybean.</title>
        <authorList>
            <person name="Schmutz J."/>
            <person name="Cannon S.B."/>
            <person name="Schlueter J."/>
            <person name="Ma J."/>
            <person name="Mitros T."/>
            <person name="Nelson W."/>
            <person name="Hyten D.L."/>
            <person name="Song Q."/>
            <person name="Thelen J.J."/>
            <person name="Cheng J."/>
            <person name="Xu D."/>
            <person name="Hellsten U."/>
            <person name="May G.D."/>
            <person name="Yu Y."/>
            <person name="Sakurai T."/>
            <person name="Umezawa T."/>
            <person name="Bhattacharyya M.K."/>
            <person name="Sandhu D."/>
            <person name="Valliyodan B."/>
            <person name="Lindquist E."/>
            <person name="Peto M."/>
            <person name="Grant D."/>
            <person name="Shu S."/>
            <person name="Goodstein D."/>
            <person name="Barry K."/>
            <person name="Futrell-Griggs M."/>
            <person name="Abernathy B."/>
            <person name="Du J."/>
            <person name="Tian Z."/>
            <person name="Zhu L."/>
            <person name="Gill N."/>
            <person name="Joshi T."/>
            <person name="Libault M."/>
            <person name="Sethuraman A."/>
            <person name="Zhang X.-C."/>
            <person name="Shinozaki K."/>
            <person name="Nguyen H.T."/>
            <person name="Wing R.A."/>
            <person name="Cregan P."/>
            <person name="Specht J."/>
            <person name="Grimwood J."/>
            <person name="Rokhsar D."/>
            <person name="Stacey G."/>
            <person name="Shoemaker R.C."/>
            <person name="Jackson S.A."/>
        </authorList>
    </citation>
    <scope>NUCLEOTIDE SEQUENCE [LARGE SCALE GENOMIC DNA]</scope>
    <source>
        <strain evidence="2">cv. Williams 82</strain>
        <tissue evidence="1">Callus</tissue>
    </source>
</reference>
<accession>K7LH86</accession>
<dbReference type="Gramene" id="KRH32154">
    <property type="protein sequence ID" value="KRH32154"/>
    <property type="gene ID" value="GLYMA_10G034900"/>
</dbReference>
<keyword evidence="3" id="KW-1185">Reference proteome</keyword>
<evidence type="ECO:0000313" key="3">
    <source>
        <dbReference type="Proteomes" id="UP000008827"/>
    </source>
</evidence>
<dbReference type="ExpressionAtlas" id="K7LH86">
    <property type="expression patterns" value="baseline"/>
</dbReference>
<sequence>MGANKSIHTGRSKLDVGVDFTRKLCSSCMLSPRRLSSILVSMATGSLRLKHPGLFYFRDLLDMSWHKGLHDSDLLLTYRYHRPLHIGPPSLTIKHSVSPEVGIHGIPMNKFSHSLSRGVRLSKLSIGFDYIAPSESDSSKAKATGVYFKRFHFTHDGGRSISTDQDGFQLTRSGGPSDNIIVISQESRYEDESDHGFTNFSVQMELGTPIPPILLSYYRFEVSAARGIKLGPTIFFSRYGILCSISSICNRWSQ</sequence>
<dbReference type="EnsemblPlants" id="KRH32154">
    <property type="protein sequence ID" value="KRH32154"/>
    <property type="gene ID" value="GLYMA_10G034900"/>
</dbReference>
<dbReference type="PANTHER" id="PTHR12815:SF39">
    <property type="entry name" value="OUTER MEMBRANE OMP85 FAMILY PROTEIN"/>
    <property type="match status" value="1"/>
</dbReference>